<evidence type="ECO:0000313" key="1">
    <source>
        <dbReference type="EMBL" id="PAE86771.1"/>
    </source>
</evidence>
<dbReference type="PANTHER" id="PTHR37316:SF3">
    <property type="entry name" value="TEICHOIC ACID GLYCEROL-PHOSPHATE TRANSFERASE"/>
    <property type="match status" value="1"/>
</dbReference>
<dbReference type="RefSeq" id="WP_095327395.1">
    <property type="nucleotide sequence ID" value="NZ_JAUPFF010000009.1"/>
</dbReference>
<dbReference type="InterPro" id="IPR051612">
    <property type="entry name" value="Teichoic_Acid_Biosynth"/>
</dbReference>
<gene>
    <name evidence="1" type="ORF">CHH72_21540</name>
</gene>
<proteinExistence type="predicted"/>
<dbReference type="GO" id="GO:0016020">
    <property type="term" value="C:membrane"/>
    <property type="evidence" value="ECO:0007669"/>
    <property type="project" value="InterPro"/>
</dbReference>
<evidence type="ECO:0008006" key="3">
    <source>
        <dbReference type="Google" id="ProtNLM"/>
    </source>
</evidence>
<sequence>MDFTQKETHSNEDLKHPIHISLRKLTLTKNVFTLKLVVSLLHQQSFTVSGMRLRLRTQPEKTIIVPIKELKLKKQNRQIVIAQFNITELPLEQFYWDFYVDIVVENGNTSEFRIVCDNYIIIKKLRHLMYKYTYLDAEGYMRYPYITVNGGLSITYRKKGNYETLANKVNEYAAFFFYHCFYRFLNKKIWLVHEKFSETAQDNAFYFFKYCYENHPDKLVYYVIKEDSADYKKTMPYKDRVVSFMSFKHLLLLLASKVIISSEAKGHGYAWRVSGGVIRQVLNEKNYVFLQHGVLGLKKVDSTFNYLSRNSAEVFIVSSEFEKNIVKNYFGYPESHIFVTGLARWDYLVDKSKDKPENERAILLMPTWRSWLEEVEESQFLSSDYYKAYSELLNSEKLGKLLESYSIYLNFYVHPKFMPYVQQFSSMHKNVNVIKFGEKSLNDLLMEADLLITDYSSVAWEMVYQKKPVLFYHFDLNKYMKLQGSYLNLKDNLIGRATYTADELIIEIERYALNSFKEEEEFSCKRAQHFTYIDKSNSERIFKVIAQKEGQFGKFSFSVRKIAKNSELLKALWRRYKHFPLVRRFGSKFISKKASN</sequence>
<organism evidence="1 2">
    <name type="scientific">Shouchella clausii</name>
    <name type="common">Alkalihalobacillus clausii</name>
    <dbReference type="NCBI Taxonomy" id="79880"/>
    <lineage>
        <taxon>Bacteria</taxon>
        <taxon>Bacillati</taxon>
        <taxon>Bacillota</taxon>
        <taxon>Bacilli</taxon>
        <taxon>Bacillales</taxon>
        <taxon>Bacillaceae</taxon>
        <taxon>Shouchella</taxon>
    </lineage>
</organism>
<dbReference type="SUPFAM" id="SSF53756">
    <property type="entry name" value="UDP-Glycosyltransferase/glycogen phosphorylase"/>
    <property type="match status" value="1"/>
</dbReference>
<protein>
    <recommendedName>
        <fullName evidence="3">Teichoic acid biosynthesis protein</fullName>
    </recommendedName>
</protein>
<dbReference type="AlphaFoldDB" id="A0A268NTQ5"/>
<comment type="caution">
    <text evidence="1">The sequence shown here is derived from an EMBL/GenBank/DDBJ whole genome shotgun (WGS) entry which is preliminary data.</text>
</comment>
<accession>A0A268NTQ5</accession>
<dbReference type="Pfam" id="PF04464">
    <property type="entry name" value="Glyphos_transf"/>
    <property type="match status" value="1"/>
</dbReference>
<dbReference type="InterPro" id="IPR007554">
    <property type="entry name" value="Glycerophosphate_synth"/>
</dbReference>
<reference evidence="1 2" key="1">
    <citation type="submission" date="2017-07" db="EMBL/GenBank/DDBJ databases">
        <title>Isolation and whole genome analysis of endospore-forming bacteria from heroin.</title>
        <authorList>
            <person name="Kalinowski J."/>
            <person name="Ahrens B."/>
            <person name="Al-Dilaimi A."/>
            <person name="Winkler A."/>
            <person name="Wibberg D."/>
            <person name="Schleenbecker U."/>
            <person name="Ruckert C."/>
            <person name="Wolfel R."/>
            <person name="Grass G."/>
        </authorList>
    </citation>
    <scope>NUCLEOTIDE SEQUENCE [LARGE SCALE GENOMIC DNA]</scope>
    <source>
        <strain evidence="1 2">7539</strain>
    </source>
</reference>
<dbReference type="Gene3D" id="3.40.50.11820">
    <property type="match status" value="1"/>
</dbReference>
<evidence type="ECO:0000313" key="2">
    <source>
        <dbReference type="Proteomes" id="UP000216207"/>
    </source>
</evidence>
<dbReference type="Proteomes" id="UP000216207">
    <property type="component" value="Unassembled WGS sequence"/>
</dbReference>
<dbReference type="EMBL" id="NPCC01000047">
    <property type="protein sequence ID" value="PAE86771.1"/>
    <property type="molecule type" value="Genomic_DNA"/>
</dbReference>
<dbReference type="GO" id="GO:0047355">
    <property type="term" value="F:CDP-glycerol glycerophosphotransferase activity"/>
    <property type="evidence" value="ECO:0007669"/>
    <property type="project" value="InterPro"/>
</dbReference>
<name>A0A268NTQ5_SHOCL</name>
<dbReference type="PANTHER" id="PTHR37316">
    <property type="entry name" value="TEICHOIC ACID GLYCEROL-PHOSPHATE PRIMASE"/>
    <property type="match status" value="1"/>
</dbReference>
<dbReference type="InterPro" id="IPR043149">
    <property type="entry name" value="TagF_N"/>
</dbReference>